<dbReference type="EMBL" id="FORA01000004">
    <property type="protein sequence ID" value="SFJ57397.1"/>
    <property type="molecule type" value="Genomic_DNA"/>
</dbReference>
<dbReference type="InterPro" id="IPR009057">
    <property type="entry name" value="Homeodomain-like_sf"/>
</dbReference>
<organism evidence="6 7">
    <name type="scientific">Jannaschia pohangensis</name>
    <dbReference type="NCBI Taxonomy" id="390807"/>
    <lineage>
        <taxon>Bacteria</taxon>
        <taxon>Pseudomonadati</taxon>
        <taxon>Pseudomonadota</taxon>
        <taxon>Alphaproteobacteria</taxon>
        <taxon>Rhodobacterales</taxon>
        <taxon>Roseobacteraceae</taxon>
        <taxon>Jannaschia</taxon>
    </lineage>
</organism>
<feature type="domain" description="HTH tetR-type" evidence="5">
    <location>
        <begin position="10"/>
        <end position="70"/>
    </location>
</feature>
<dbReference type="Proteomes" id="UP000199110">
    <property type="component" value="Unassembled WGS sequence"/>
</dbReference>
<dbReference type="Pfam" id="PF17932">
    <property type="entry name" value="TetR_C_24"/>
    <property type="match status" value="1"/>
</dbReference>
<dbReference type="Gene3D" id="1.10.357.10">
    <property type="entry name" value="Tetracycline Repressor, domain 2"/>
    <property type="match status" value="1"/>
</dbReference>
<keyword evidence="7" id="KW-1185">Reference proteome</keyword>
<dbReference type="AlphaFoldDB" id="A0A1I3SIT1"/>
<reference evidence="6 7" key="1">
    <citation type="submission" date="2016-10" db="EMBL/GenBank/DDBJ databases">
        <authorList>
            <person name="de Groot N.N."/>
        </authorList>
    </citation>
    <scope>NUCLEOTIDE SEQUENCE [LARGE SCALE GENOMIC DNA]</scope>
    <source>
        <strain evidence="6 7">DSM 19073</strain>
    </source>
</reference>
<dbReference type="InterPro" id="IPR041490">
    <property type="entry name" value="KstR2_TetR_C"/>
</dbReference>
<evidence type="ECO:0000313" key="6">
    <source>
        <dbReference type="EMBL" id="SFJ57397.1"/>
    </source>
</evidence>
<dbReference type="SUPFAM" id="SSF46689">
    <property type="entry name" value="Homeodomain-like"/>
    <property type="match status" value="1"/>
</dbReference>
<keyword evidence="2 4" id="KW-0238">DNA-binding</keyword>
<dbReference type="STRING" id="390807.SAMN04488095_3134"/>
<dbReference type="Pfam" id="PF00440">
    <property type="entry name" value="TetR_N"/>
    <property type="match status" value="1"/>
</dbReference>
<feature type="DNA-binding region" description="H-T-H motif" evidence="4">
    <location>
        <begin position="33"/>
        <end position="52"/>
    </location>
</feature>
<dbReference type="GO" id="GO:0000976">
    <property type="term" value="F:transcription cis-regulatory region binding"/>
    <property type="evidence" value="ECO:0007669"/>
    <property type="project" value="TreeGrafter"/>
</dbReference>
<evidence type="ECO:0000256" key="4">
    <source>
        <dbReference type="PROSITE-ProRule" id="PRU00335"/>
    </source>
</evidence>
<evidence type="ECO:0000259" key="5">
    <source>
        <dbReference type="PROSITE" id="PS50977"/>
    </source>
</evidence>
<dbReference type="InterPro" id="IPR001647">
    <property type="entry name" value="HTH_TetR"/>
</dbReference>
<dbReference type="RefSeq" id="WP_092782908.1">
    <property type="nucleotide sequence ID" value="NZ_FORA01000004.1"/>
</dbReference>
<dbReference type="SUPFAM" id="SSF48498">
    <property type="entry name" value="Tetracyclin repressor-like, C-terminal domain"/>
    <property type="match status" value="1"/>
</dbReference>
<dbReference type="OrthoDB" id="9814200at2"/>
<dbReference type="PANTHER" id="PTHR30055">
    <property type="entry name" value="HTH-TYPE TRANSCRIPTIONAL REGULATOR RUTR"/>
    <property type="match status" value="1"/>
</dbReference>
<dbReference type="InterPro" id="IPR050109">
    <property type="entry name" value="HTH-type_TetR-like_transc_reg"/>
</dbReference>
<dbReference type="PRINTS" id="PR00455">
    <property type="entry name" value="HTHTETR"/>
</dbReference>
<name>A0A1I3SIT1_9RHOB</name>
<protein>
    <submittedName>
        <fullName evidence="6">Transcriptional regulator, TetR family</fullName>
    </submittedName>
</protein>
<dbReference type="InterPro" id="IPR036271">
    <property type="entry name" value="Tet_transcr_reg_TetR-rel_C_sf"/>
</dbReference>
<keyword evidence="3" id="KW-0804">Transcription</keyword>
<dbReference type="PROSITE" id="PS50977">
    <property type="entry name" value="HTH_TETR_2"/>
    <property type="match status" value="1"/>
</dbReference>
<evidence type="ECO:0000313" key="7">
    <source>
        <dbReference type="Proteomes" id="UP000199110"/>
    </source>
</evidence>
<gene>
    <name evidence="6" type="ORF">SAMN04488095_3134</name>
</gene>
<accession>A0A1I3SIT1</accession>
<proteinExistence type="predicted"/>
<evidence type="ECO:0000256" key="1">
    <source>
        <dbReference type="ARBA" id="ARBA00023015"/>
    </source>
</evidence>
<evidence type="ECO:0000256" key="2">
    <source>
        <dbReference type="ARBA" id="ARBA00023125"/>
    </source>
</evidence>
<keyword evidence="1" id="KW-0805">Transcription regulation</keyword>
<dbReference type="PANTHER" id="PTHR30055:SF234">
    <property type="entry name" value="HTH-TYPE TRANSCRIPTIONAL REGULATOR BETI"/>
    <property type="match status" value="1"/>
</dbReference>
<evidence type="ECO:0000256" key="3">
    <source>
        <dbReference type="ARBA" id="ARBA00023163"/>
    </source>
</evidence>
<dbReference type="GO" id="GO:0003700">
    <property type="term" value="F:DNA-binding transcription factor activity"/>
    <property type="evidence" value="ECO:0007669"/>
    <property type="project" value="TreeGrafter"/>
</dbReference>
<sequence>MARPSGSDAGVTGPRVRAAAERLFARHGYAAVSMRMIAAEVGIGAGALYHYTPDKQTLLAGLMREHLDDLLAAWGKADPGTDPVARLDAFARFHIRFHIDRPDAVFIAYMELRSLEPETFAGIEALRRRYETVPEGILRDGVAAGVMAVADVKLASMALIAMLTGVNTWYRDGGRLDRDAVEGIYADMARGMVGVERVST</sequence>